<dbReference type="PANTHER" id="PTHR45436:SF5">
    <property type="entry name" value="SENSOR HISTIDINE KINASE TRCS"/>
    <property type="match status" value="1"/>
</dbReference>
<evidence type="ECO:0000256" key="6">
    <source>
        <dbReference type="ARBA" id="ARBA00022692"/>
    </source>
</evidence>
<dbReference type="InterPro" id="IPR036890">
    <property type="entry name" value="HATPase_C_sf"/>
</dbReference>
<dbReference type="InterPro" id="IPR005467">
    <property type="entry name" value="His_kinase_dom"/>
</dbReference>
<evidence type="ECO:0000256" key="7">
    <source>
        <dbReference type="ARBA" id="ARBA00022777"/>
    </source>
</evidence>
<dbReference type="InterPro" id="IPR004358">
    <property type="entry name" value="Sig_transdc_His_kin-like_C"/>
</dbReference>
<evidence type="ECO:0000313" key="15">
    <source>
        <dbReference type="EMBL" id="GAA1953606.1"/>
    </source>
</evidence>
<keyword evidence="6 12" id="KW-0812">Transmembrane</keyword>
<dbReference type="SMART" id="SM00387">
    <property type="entry name" value="HATPase_c"/>
    <property type="match status" value="1"/>
</dbReference>
<keyword evidence="7" id="KW-0418">Kinase</keyword>
<keyword evidence="11" id="KW-0175">Coiled coil</keyword>
<dbReference type="SUPFAM" id="SSF158472">
    <property type="entry name" value="HAMP domain-like"/>
    <property type="match status" value="1"/>
</dbReference>
<dbReference type="EMBL" id="BAAAMK010000002">
    <property type="protein sequence ID" value="GAA1953606.1"/>
    <property type="molecule type" value="Genomic_DNA"/>
</dbReference>
<dbReference type="PANTHER" id="PTHR45436">
    <property type="entry name" value="SENSOR HISTIDINE KINASE YKOH"/>
    <property type="match status" value="1"/>
</dbReference>
<dbReference type="Gene3D" id="3.30.565.10">
    <property type="entry name" value="Histidine kinase-like ATPase, C-terminal domain"/>
    <property type="match status" value="1"/>
</dbReference>
<dbReference type="Pfam" id="PF00512">
    <property type="entry name" value="HisKA"/>
    <property type="match status" value="1"/>
</dbReference>
<protein>
    <recommendedName>
        <fullName evidence="3">histidine kinase</fullName>
        <ecNumber evidence="3">2.7.13.3</ecNumber>
    </recommendedName>
</protein>
<keyword evidence="4" id="KW-0597">Phosphoprotein</keyword>
<dbReference type="InterPro" id="IPR003661">
    <property type="entry name" value="HisK_dim/P_dom"/>
</dbReference>
<evidence type="ECO:0000259" key="13">
    <source>
        <dbReference type="PROSITE" id="PS50109"/>
    </source>
</evidence>
<keyword evidence="16" id="KW-1185">Reference proteome</keyword>
<feature type="transmembrane region" description="Helical" evidence="12">
    <location>
        <begin position="149"/>
        <end position="169"/>
    </location>
</feature>
<evidence type="ECO:0000313" key="16">
    <source>
        <dbReference type="Proteomes" id="UP001499954"/>
    </source>
</evidence>
<dbReference type="InterPro" id="IPR050428">
    <property type="entry name" value="TCS_sensor_his_kinase"/>
</dbReference>
<evidence type="ECO:0000256" key="10">
    <source>
        <dbReference type="ARBA" id="ARBA00023136"/>
    </source>
</evidence>
<dbReference type="SMART" id="SM00388">
    <property type="entry name" value="HisKA"/>
    <property type="match status" value="1"/>
</dbReference>
<evidence type="ECO:0000256" key="8">
    <source>
        <dbReference type="ARBA" id="ARBA00022989"/>
    </source>
</evidence>
<keyword evidence="8 12" id="KW-1133">Transmembrane helix</keyword>
<dbReference type="Gene3D" id="1.10.287.130">
    <property type="match status" value="1"/>
</dbReference>
<evidence type="ECO:0000256" key="2">
    <source>
        <dbReference type="ARBA" id="ARBA00004236"/>
    </source>
</evidence>
<reference evidence="15 16" key="1">
    <citation type="journal article" date="2019" name="Int. J. Syst. Evol. Microbiol.">
        <title>The Global Catalogue of Microorganisms (GCM) 10K type strain sequencing project: providing services to taxonomists for standard genome sequencing and annotation.</title>
        <authorList>
            <consortium name="The Broad Institute Genomics Platform"/>
            <consortium name="The Broad Institute Genome Sequencing Center for Infectious Disease"/>
            <person name="Wu L."/>
            <person name="Ma J."/>
        </authorList>
    </citation>
    <scope>NUCLEOTIDE SEQUENCE [LARGE SCALE GENOMIC DNA]</scope>
    <source>
        <strain evidence="15 16">JCM 13584</strain>
    </source>
</reference>
<sequence>MRGRRGIRARIAGGSLLIAILISVAAGIVINSQIERIVREGTTAVLRSDSAPYVVALETEPSEPFDAPGPSQLVAVVAPDGSTPVDSLPSPLSDMLPQLTTLERTSEADADGTPYLVKATQLQVGADEWTVVAARHAEAENTILTQMRLLLIVGLAVISAGTAVAAWLLTSISLAPVERLRTAAEELSESSTTELLPVGETNDEIAELARTLNDLVERLRASAARERQFVADASHELRTPLALVNTQLQVAIAESASVDQMLSDVRGAQRNVMRLSRLVSSLLELSEIDAVGRAGASSAPELERETADAVERARVVGADVVVSYRSFNGPWPSGLRYGVRAEDFGRLVDNLANNSLRAVRDEGSVEISLRLDGGDLTLSVADTGGGLDPAFAPTALDRFSRADASRVGSNGVGLGLAIVDAIVKSAGGDIRLDNRPGEGLTVVVVLPPIAGASE</sequence>
<dbReference type="InterPro" id="IPR003660">
    <property type="entry name" value="HAMP_dom"/>
</dbReference>
<evidence type="ECO:0000256" key="12">
    <source>
        <dbReference type="SAM" id="Phobius"/>
    </source>
</evidence>
<dbReference type="Gene3D" id="6.10.340.10">
    <property type="match status" value="1"/>
</dbReference>
<dbReference type="Proteomes" id="UP001499954">
    <property type="component" value="Unassembled WGS sequence"/>
</dbReference>
<dbReference type="Pfam" id="PF02518">
    <property type="entry name" value="HATPase_c"/>
    <property type="match status" value="1"/>
</dbReference>
<feature type="domain" description="HAMP" evidence="14">
    <location>
        <begin position="171"/>
        <end position="224"/>
    </location>
</feature>
<keyword evidence="5" id="KW-0808">Transferase</keyword>
<accession>A0ABN2QJF5</accession>
<dbReference type="SUPFAM" id="SSF47384">
    <property type="entry name" value="Homodimeric domain of signal transducing histidine kinase"/>
    <property type="match status" value="1"/>
</dbReference>
<name>A0ABN2QJF5_9MICO</name>
<comment type="catalytic activity">
    <reaction evidence="1">
        <text>ATP + protein L-histidine = ADP + protein N-phospho-L-histidine.</text>
        <dbReference type="EC" id="2.7.13.3"/>
    </reaction>
</comment>
<organism evidence="15 16">
    <name type="scientific">Agromyces allii</name>
    <dbReference type="NCBI Taxonomy" id="393607"/>
    <lineage>
        <taxon>Bacteria</taxon>
        <taxon>Bacillati</taxon>
        <taxon>Actinomycetota</taxon>
        <taxon>Actinomycetes</taxon>
        <taxon>Micrococcales</taxon>
        <taxon>Microbacteriaceae</taxon>
        <taxon>Agromyces</taxon>
    </lineage>
</organism>
<dbReference type="RefSeq" id="WP_157413934.1">
    <property type="nucleotide sequence ID" value="NZ_BAAAMK010000002.1"/>
</dbReference>
<dbReference type="EC" id="2.7.13.3" evidence="3"/>
<feature type="domain" description="Histidine kinase" evidence="13">
    <location>
        <begin position="232"/>
        <end position="450"/>
    </location>
</feature>
<keyword evidence="10 12" id="KW-0472">Membrane</keyword>
<dbReference type="InterPro" id="IPR003594">
    <property type="entry name" value="HATPase_dom"/>
</dbReference>
<proteinExistence type="predicted"/>
<dbReference type="PROSITE" id="PS50109">
    <property type="entry name" value="HIS_KIN"/>
    <property type="match status" value="1"/>
</dbReference>
<dbReference type="SMART" id="SM00304">
    <property type="entry name" value="HAMP"/>
    <property type="match status" value="1"/>
</dbReference>
<dbReference type="Pfam" id="PF00672">
    <property type="entry name" value="HAMP"/>
    <property type="match status" value="1"/>
</dbReference>
<evidence type="ECO:0000256" key="1">
    <source>
        <dbReference type="ARBA" id="ARBA00000085"/>
    </source>
</evidence>
<evidence type="ECO:0000256" key="3">
    <source>
        <dbReference type="ARBA" id="ARBA00012438"/>
    </source>
</evidence>
<evidence type="ECO:0000256" key="9">
    <source>
        <dbReference type="ARBA" id="ARBA00023012"/>
    </source>
</evidence>
<dbReference type="CDD" id="cd00082">
    <property type="entry name" value="HisKA"/>
    <property type="match status" value="1"/>
</dbReference>
<evidence type="ECO:0000259" key="14">
    <source>
        <dbReference type="PROSITE" id="PS50885"/>
    </source>
</evidence>
<feature type="coiled-coil region" evidence="11">
    <location>
        <begin position="198"/>
        <end position="225"/>
    </location>
</feature>
<gene>
    <name evidence="15" type="ORF">GCM10009717_19400</name>
</gene>
<comment type="subcellular location">
    <subcellularLocation>
        <location evidence="2">Cell membrane</location>
    </subcellularLocation>
</comment>
<dbReference type="SUPFAM" id="SSF55874">
    <property type="entry name" value="ATPase domain of HSP90 chaperone/DNA topoisomerase II/histidine kinase"/>
    <property type="match status" value="1"/>
</dbReference>
<dbReference type="InterPro" id="IPR036097">
    <property type="entry name" value="HisK_dim/P_sf"/>
</dbReference>
<comment type="caution">
    <text evidence="15">The sequence shown here is derived from an EMBL/GenBank/DDBJ whole genome shotgun (WGS) entry which is preliminary data.</text>
</comment>
<dbReference type="PRINTS" id="PR00344">
    <property type="entry name" value="BCTRLSENSOR"/>
</dbReference>
<evidence type="ECO:0000256" key="4">
    <source>
        <dbReference type="ARBA" id="ARBA00022553"/>
    </source>
</evidence>
<dbReference type="CDD" id="cd06225">
    <property type="entry name" value="HAMP"/>
    <property type="match status" value="1"/>
</dbReference>
<dbReference type="PROSITE" id="PS50885">
    <property type="entry name" value="HAMP"/>
    <property type="match status" value="1"/>
</dbReference>
<evidence type="ECO:0000256" key="11">
    <source>
        <dbReference type="SAM" id="Coils"/>
    </source>
</evidence>
<keyword evidence="9" id="KW-0902">Two-component regulatory system</keyword>
<evidence type="ECO:0000256" key="5">
    <source>
        <dbReference type="ARBA" id="ARBA00022679"/>
    </source>
</evidence>